<reference evidence="10" key="1">
    <citation type="submission" date="2023-07" db="EMBL/GenBank/DDBJ databases">
        <title>30 novel species of actinomycetes from the DSMZ collection.</title>
        <authorList>
            <person name="Nouioui I."/>
        </authorList>
    </citation>
    <scope>NUCLEOTIDE SEQUENCE [LARGE SCALE GENOMIC DNA]</scope>
    <source>
        <strain evidence="10">DSM 45834</strain>
    </source>
</reference>
<dbReference type="InterPro" id="IPR013154">
    <property type="entry name" value="ADH-like_N"/>
</dbReference>
<organism evidence="9 10">
    <name type="scientific">Pseudonocardia charpentierae</name>
    <dbReference type="NCBI Taxonomy" id="3075545"/>
    <lineage>
        <taxon>Bacteria</taxon>
        <taxon>Bacillati</taxon>
        <taxon>Actinomycetota</taxon>
        <taxon>Actinomycetes</taxon>
        <taxon>Pseudonocardiales</taxon>
        <taxon>Pseudonocardiaceae</taxon>
        <taxon>Pseudonocardia</taxon>
    </lineage>
</organism>
<evidence type="ECO:0000259" key="8">
    <source>
        <dbReference type="Pfam" id="PF08240"/>
    </source>
</evidence>
<evidence type="ECO:0000256" key="5">
    <source>
        <dbReference type="RuleBase" id="RU361277"/>
    </source>
</evidence>
<keyword evidence="3 5" id="KW-0862">Zinc</keyword>
<dbReference type="InterPro" id="IPR013149">
    <property type="entry name" value="ADH-like_C"/>
</dbReference>
<dbReference type="RefSeq" id="WP_311554173.1">
    <property type="nucleotide sequence ID" value="NZ_JAVREJ010000001.1"/>
</dbReference>
<dbReference type="Pfam" id="PF08240">
    <property type="entry name" value="ADH_N"/>
    <property type="match status" value="1"/>
</dbReference>
<comment type="similarity">
    <text evidence="5">Belongs to the zinc-containing alcohol dehydrogenase family.</text>
</comment>
<feature type="domain" description="Alcohol dehydrogenase-like C-terminal" evidence="7">
    <location>
        <begin position="177"/>
        <end position="307"/>
    </location>
</feature>
<dbReference type="Pfam" id="PF00107">
    <property type="entry name" value="ADH_zinc_N"/>
    <property type="match status" value="1"/>
</dbReference>
<dbReference type="Proteomes" id="UP001183202">
    <property type="component" value="Unassembled WGS sequence"/>
</dbReference>
<proteinExistence type="inferred from homology"/>
<feature type="domain" description="Alcohol dehydrogenase-like N-terminal" evidence="8">
    <location>
        <begin position="23"/>
        <end position="126"/>
    </location>
</feature>
<dbReference type="Gene3D" id="3.40.50.720">
    <property type="entry name" value="NAD(P)-binding Rossmann-like Domain"/>
    <property type="match status" value="1"/>
</dbReference>
<evidence type="ECO:0000256" key="2">
    <source>
        <dbReference type="ARBA" id="ARBA00022723"/>
    </source>
</evidence>
<gene>
    <name evidence="9" type="ORF">RM445_01910</name>
</gene>
<keyword evidence="4" id="KW-0560">Oxidoreductase</keyword>
<dbReference type="Gene3D" id="3.90.180.10">
    <property type="entry name" value="Medium-chain alcohol dehydrogenases, catalytic domain"/>
    <property type="match status" value="1"/>
</dbReference>
<evidence type="ECO:0000313" key="10">
    <source>
        <dbReference type="Proteomes" id="UP001183202"/>
    </source>
</evidence>
<protein>
    <submittedName>
        <fullName evidence="9">Alcohol dehydrogenase catalytic domain-containing protein</fullName>
    </submittedName>
</protein>
<dbReference type="SUPFAM" id="SSF50129">
    <property type="entry name" value="GroES-like"/>
    <property type="match status" value="1"/>
</dbReference>
<evidence type="ECO:0000256" key="4">
    <source>
        <dbReference type="ARBA" id="ARBA00023002"/>
    </source>
</evidence>
<dbReference type="InterPro" id="IPR050129">
    <property type="entry name" value="Zn_alcohol_dh"/>
</dbReference>
<dbReference type="InterPro" id="IPR002328">
    <property type="entry name" value="ADH_Zn_CS"/>
</dbReference>
<dbReference type="InterPro" id="IPR011032">
    <property type="entry name" value="GroES-like_sf"/>
</dbReference>
<name>A0ABU2N2Y3_9PSEU</name>
<evidence type="ECO:0000256" key="6">
    <source>
        <dbReference type="SAM" id="MobiDB-lite"/>
    </source>
</evidence>
<dbReference type="PANTHER" id="PTHR43401:SF2">
    <property type="entry name" value="L-THREONINE 3-DEHYDROGENASE"/>
    <property type="match status" value="1"/>
</dbReference>
<sequence length="347" mass="35710">MRGFTFQGPGKAELTELPDPEPGPGEILLKVEANTVCGTDLRIMRGEKTKGVRHGVVLGHEASGTIAALGDGVEGYQVGQLCGVSPIFACGICRYCQNGLQNLCENALVVGYDVDGGLGEWMVIPEIGVRAGRLVAAPDGLPPEQLSLAEPLACCLNGIDQYRVDVGDVGVILGAGPIGLFHLQLAVIAGARTVIVSDPSESRRKVAAELGAGATVDPTSEDLAAVVADATGGFGAQVAVVCIGRPQLVNDALNLVGKRGRVSVFAGLADKGWAEIEANLIHYKEISLLGAANSGTADYERAVALISSGRIDAGRMVTHRFPLDQAAEAITSVAGGEGIKVAVLPNS</sequence>
<dbReference type="InterPro" id="IPR036291">
    <property type="entry name" value="NAD(P)-bd_dom_sf"/>
</dbReference>
<evidence type="ECO:0000256" key="3">
    <source>
        <dbReference type="ARBA" id="ARBA00022833"/>
    </source>
</evidence>
<comment type="caution">
    <text evidence="9">The sequence shown here is derived from an EMBL/GenBank/DDBJ whole genome shotgun (WGS) entry which is preliminary data.</text>
</comment>
<evidence type="ECO:0000259" key="7">
    <source>
        <dbReference type="Pfam" id="PF00107"/>
    </source>
</evidence>
<keyword evidence="10" id="KW-1185">Reference proteome</keyword>
<feature type="region of interest" description="Disordered" evidence="6">
    <location>
        <begin position="1"/>
        <end position="23"/>
    </location>
</feature>
<evidence type="ECO:0000313" key="9">
    <source>
        <dbReference type="EMBL" id="MDT0348277.1"/>
    </source>
</evidence>
<comment type="cofactor">
    <cofactor evidence="1 5">
        <name>Zn(2+)</name>
        <dbReference type="ChEBI" id="CHEBI:29105"/>
    </cofactor>
</comment>
<keyword evidence="2 5" id="KW-0479">Metal-binding</keyword>
<evidence type="ECO:0000256" key="1">
    <source>
        <dbReference type="ARBA" id="ARBA00001947"/>
    </source>
</evidence>
<dbReference type="PROSITE" id="PS00059">
    <property type="entry name" value="ADH_ZINC"/>
    <property type="match status" value="1"/>
</dbReference>
<dbReference type="PANTHER" id="PTHR43401">
    <property type="entry name" value="L-THREONINE 3-DEHYDROGENASE"/>
    <property type="match status" value="1"/>
</dbReference>
<dbReference type="EMBL" id="JAVREJ010000001">
    <property type="protein sequence ID" value="MDT0348277.1"/>
    <property type="molecule type" value="Genomic_DNA"/>
</dbReference>
<accession>A0ABU2N2Y3</accession>
<dbReference type="SUPFAM" id="SSF51735">
    <property type="entry name" value="NAD(P)-binding Rossmann-fold domains"/>
    <property type="match status" value="1"/>
</dbReference>